<dbReference type="RefSeq" id="WP_114478658.1">
    <property type="nucleotide sequence ID" value="NZ_QPII01000005.1"/>
</dbReference>
<dbReference type="Proteomes" id="UP000252405">
    <property type="component" value="Unassembled WGS sequence"/>
</dbReference>
<dbReference type="OrthoDB" id="4931325at2"/>
<dbReference type="AlphaFoldDB" id="A0A368TYB3"/>
<reference evidence="2 3" key="1">
    <citation type="submission" date="2018-07" db="EMBL/GenBank/DDBJ databases">
        <title>Halomonas montanilacus sp. nov., isolated from Lake Pengyan on Tibetan Plateau.</title>
        <authorList>
            <person name="Lu H."/>
            <person name="Xing P."/>
            <person name="Wu Q."/>
        </authorList>
    </citation>
    <scope>NUCLEOTIDE SEQUENCE [LARGE SCALE GENOMIC DNA]</scope>
    <source>
        <strain evidence="2 3">PYC7W</strain>
    </source>
</reference>
<dbReference type="EMBL" id="QPII01000005">
    <property type="protein sequence ID" value="RCV89724.1"/>
    <property type="molecule type" value="Genomic_DNA"/>
</dbReference>
<comment type="caution">
    <text evidence="2">The sequence shown here is derived from an EMBL/GenBank/DDBJ whole genome shotgun (WGS) entry which is preliminary data.</text>
</comment>
<dbReference type="NCBIfam" id="TIGR01644">
    <property type="entry name" value="phage_P2_V"/>
    <property type="match status" value="1"/>
</dbReference>
<evidence type="ECO:0000313" key="3">
    <source>
        <dbReference type="Proteomes" id="UP000252405"/>
    </source>
</evidence>
<keyword evidence="3" id="KW-1185">Reference proteome</keyword>
<dbReference type="Gene3D" id="6.20.150.10">
    <property type="match status" value="1"/>
</dbReference>
<protein>
    <submittedName>
        <fullName evidence="2">Phage baseplate assembly protein V</fullName>
    </submittedName>
</protein>
<accession>A0A368TYB3</accession>
<dbReference type="Pfam" id="PF04717">
    <property type="entry name" value="Phage_base_V"/>
    <property type="match status" value="1"/>
</dbReference>
<name>A0A368TYB3_9GAMM</name>
<dbReference type="InterPro" id="IPR006531">
    <property type="entry name" value="Gp5/Vgr_OB"/>
</dbReference>
<organism evidence="2 3">
    <name type="scientific">Billgrantia montanilacus</name>
    <dbReference type="NCBI Taxonomy" id="2282305"/>
    <lineage>
        <taxon>Bacteria</taxon>
        <taxon>Pseudomonadati</taxon>
        <taxon>Pseudomonadota</taxon>
        <taxon>Gammaproteobacteria</taxon>
        <taxon>Oceanospirillales</taxon>
        <taxon>Halomonadaceae</taxon>
        <taxon>Billgrantia</taxon>
    </lineage>
</organism>
<dbReference type="Gene3D" id="2.40.50.230">
    <property type="entry name" value="Gp5 N-terminal domain"/>
    <property type="match status" value="1"/>
</dbReference>
<feature type="domain" description="Gp5/Type VI secretion system Vgr protein OB-fold" evidence="1">
    <location>
        <begin position="16"/>
        <end position="82"/>
    </location>
</feature>
<sequence length="172" mass="18104">MTNAAELLRLIHNLIRLGTVAEVDHEAVRVRVKSGGLLTGWLKWGEERAGTTRTWSPPTVGEQVILLSPGGDLSAAVILSGLNQLAHPAPSSDPNVIGRWYPDGTHVQYDHGTNTLTVDCVGDVIIKAAGVVTIDAESIHHNQGNPVVTTAHICHFTGNAHGDGSSTVTAGE</sequence>
<dbReference type="InterPro" id="IPR013046">
    <property type="entry name" value="GpV/Gp45"/>
</dbReference>
<dbReference type="InterPro" id="IPR037026">
    <property type="entry name" value="Vgr_OB-fold_dom_sf"/>
</dbReference>
<evidence type="ECO:0000313" key="2">
    <source>
        <dbReference type="EMBL" id="RCV89724.1"/>
    </source>
</evidence>
<proteinExistence type="predicted"/>
<gene>
    <name evidence="2" type="ORF">DU505_08970</name>
</gene>
<evidence type="ECO:0000259" key="1">
    <source>
        <dbReference type="Pfam" id="PF04717"/>
    </source>
</evidence>